<dbReference type="InterPro" id="IPR050183">
    <property type="entry name" value="DsbB"/>
</dbReference>
<evidence type="ECO:0000256" key="17">
    <source>
        <dbReference type="SAM" id="Phobius"/>
    </source>
</evidence>
<comment type="function">
    <text evidence="16">Required for disulfide bond formation in some periplasmic proteins. Acts by oxidizing the DsbA protein.</text>
</comment>
<keyword evidence="13 16" id="KW-0676">Redox-active center</keyword>
<evidence type="ECO:0000256" key="8">
    <source>
        <dbReference type="ARBA" id="ARBA00022989"/>
    </source>
</evidence>
<dbReference type="InterPro" id="IPR003752">
    <property type="entry name" value="DiS_bond_form_DsbB/BdbC"/>
</dbReference>
<feature type="topological domain" description="Periplasmic" evidence="16">
    <location>
        <begin position="32"/>
        <end position="49"/>
    </location>
</feature>
<feature type="transmembrane region" description="Helical" evidence="17">
    <location>
        <begin position="145"/>
        <end position="166"/>
    </location>
</feature>
<evidence type="ECO:0000256" key="15">
    <source>
        <dbReference type="ARBA" id="ARBA00078587"/>
    </source>
</evidence>
<evidence type="ECO:0000256" key="10">
    <source>
        <dbReference type="ARBA" id="ARBA00023136"/>
    </source>
</evidence>
<feature type="topological domain" description="Cytoplasmic" evidence="16">
    <location>
        <begin position="1"/>
        <end position="14"/>
    </location>
</feature>
<keyword evidence="7 16" id="KW-0249">Electron transport</keyword>
<dbReference type="Gene3D" id="1.20.1550.10">
    <property type="entry name" value="DsbB-like"/>
    <property type="match status" value="1"/>
</dbReference>
<dbReference type="EMBL" id="MT269851">
    <property type="protein sequence ID" value="QTK28699.1"/>
    <property type="molecule type" value="Genomic_DNA"/>
</dbReference>
<keyword evidence="4 16" id="KW-1003">Cell membrane</keyword>
<name>A0A8A6WNE9_KLEPN</name>
<keyword evidence="5" id="KW-0997">Cell inner membrane</keyword>
<keyword evidence="3 16" id="KW-0813">Transport</keyword>
<evidence type="ECO:0000256" key="9">
    <source>
        <dbReference type="ARBA" id="ARBA00023002"/>
    </source>
</evidence>
<dbReference type="InterPro" id="IPR022920">
    <property type="entry name" value="Disulphide_bond_form_DsbB"/>
</dbReference>
<dbReference type="FunFam" id="1.20.1550.10:FF:000001">
    <property type="entry name" value="Disulfide bond formation protein B"/>
    <property type="match status" value="1"/>
</dbReference>
<evidence type="ECO:0000256" key="4">
    <source>
        <dbReference type="ARBA" id="ARBA00022475"/>
    </source>
</evidence>
<evidence type="ECO:0000256" key="16">
    <source>
        <dbReference type="HAMAP-Rule" id="MF_00286"/>
    </source>
</evidence>
<feature type="disulfide bond" description="Redox-active" evidence="16">
    <location>
        <begin position="104"/>
        <end position="130"/>
    </location>
</feature>
<dbReference type="GO" id="GO:0015035">
    <property type="term" value="F:protein-disulfide reductase activity"/>
    <property type="evidence" value="ECO:0007669"/>
    <property type="project" value="UniProtKB-UniRule"/>
</dbReference>
<feature type="topological domain" description="Periplasmic" evidence="16">
    <location>
        <begin position="90"/>
        <end position="144"/>
    </location>
</feature>
<comment type="similarity">
    <text evidence="2 16">Belongs to the DsbB family.</text>
</comment>
<comment type="subcellular location">
    <subcellularLocation>
        <location evidence="1">Cell inner membrane</location>
        <topology evidence="1">Multi-pass membrane protein</topology>
    </subcellularLocation>
    <subcellularLocation>
        <location evidence="16">Cell membrane</location>
        <topology evidence="16">Multi-pass membrane protein</topology>
    </subcellularLocation>
</comment>
<dbReference type="PANTHER" id="PTHR36570">
    <property type="entry name" value="DISULFIDE BOND FORMATION PROTEIN B"/>
    <property type="match status" value="1"/>
</dbReference>
<feature type="transmembrane region" description="Helical" evidence="17">
    <location>
        <begin position="12"/>
        <end position="33"/>
    </location>
</feature>
<keyword evidence="10 16" id="KW-0472">Membrane</keyword>
<dbReference type="GO" id="GO:0009055">
    <property type="term" value="F:electron transfer activity"/>
    <property type="evidence" value="ECO:0007669"/>
    <property type="project" value="UniProtKB-UniRule"/>
</dbReference>
<dbReference type="PANTHER" id="PTHR36570:SF2">
    <property type="entry name" value="DISULFIDE BOND FORMATION PROTEIN B"/>
    <property type="match status" value="1"/>
</dbReference>
<sequence length="180" mass="20390">MFSLVKNSSDSRITWLIMALTAFALEIVALWFQYVMQLRPCVLCIYERCALFGIMGAGITGAIAPRTPLRYLAFAIWIYSAVRGIQLAWEQTQLQLHPSPFMTCDFAAHFPSWLPLDKWLPQVFIATGDCAEHQWNFLTLSMPQWMVGIFSAYLIIAVLILIARLIKSDGSSTTTEGYTR</sequence>
<evidence type="ECO:0000256" key="1">
    <source>
        <dbReference type="ARBA" id="ARBA00004429"/>
    </source>
</evidence>
<feature type="topological domain" description="Cytoplasmic" evidence="16">
    <location>
        <begin position="164"/>
        <end position="180"/>
    </location>
</feature>
<evidence type="ECO:0000256" key="2">
    <source>
        <dbReference type="ARBA" id="ARBA00008823"/>
    </source>
</evidence>
<proteinExistence type="inferred from homology"/>
<evidence type="ECO:0000256" key="14">
    <source>
        <dbReference type="ARBA" id="ARBA00068851"/>
    </source>
</evidence>
<dbReference type="Pfam" id="PF02600">
    <property type="entry name" value="DsbB"/>
    <property type="match status" value="1"/>
</dbReference>
<evidence type="ECO:0000256" key="11">
    <source>
        <dbReference type="ARBA" id="ARBA00023157"/>
    </source>
</evidence>
<dbReference type="SUPFAM" id="SSF158442">
    <property type="entry name" value="DsbB-like"/>
    <property type="match status" value="1"/>
</dbReference>
<dbReference type="AlphaFoldDB" id="A0A8A6WNE9"/>
<accession>A0A8A6WNE9</accession>
<dbReference type="HAMAP" id="MF_00286">
    <property type="entry name" value="DsbB"/>
    <property type="match status" value="1"/>
</dbReference>
<evidence type="ECO:0000256" key="3">
    <source>
        <dbReference type="ARBA" id="ARBA00022448"/>
    </source>
</evidence>
<keyword evidence="11 16" id="KW-1015">Disulfide bond</keyword>
<feature type="topological domain" description="Cytoplasmic" evidence="16">
    <location>
        <begin position="66"/>
        <end position="71"/>
    </location>
</feature>
<dbReference type="GO" id="GO:0005886">
    <property type="term" value="C:plasma membrane"/>
    <property type="evidence" value="ECO:0007669"/>
    <property type="project" value="UniProtKB-SubCell"/>
</dbReference>
<geneLocation type="plasmid" evidence="18">
    <name>pBSI138_vf_res</name>
</geneLocation>
<dbReference type="RefSeq" id="WP_064149611.1">
    <property type="nucleotide sequence ID" value="NZ_CP024459.1"/>
</dbReference>
<evidence type="ECO:0000256" key="13">
    <source>
        <dbReference type="ARBA" id="ARBA00023284"/>
    </source>
</evidence>
<feature type="transmembrane region" description="Helical" evidence="17">
    <location>
        <begin position="45"/>
        <end position="64"/>
    </location>
</feature>
<evidence type="ECO:0000313" key="18">
    <source>
        <dbReference type="EMBL" id="QTK28699.1"/>
    </source>
</evidence>
<keyword evidence="18" id="KW-0614">Plasmid</keyword>
<dbReference type="InterPro" id="IPR023380">
    <property type="entry name" value="DsbB-like_sf"/>
</dbReference>
<keyword evidence="9 16" id="KW-0560">Oxidoreductase</keyword>
<feature type="disulfide bond" description="Redox-active" evidence="16">
    <location>
        <begin position="41"/>
        <end position="44"/>
    </location>
</feature>
<reference evidence="18" key="1">
    <citation type="submission" date="2020-03" db="EMBL/GenBank/DDBJ databases">
        <title>Integrating genomics with epidemiology reveals associations of carbapenem resistance with outcomes of bloodstream infections caused by Enterobacteriaceae in China.</title>
        <authorList>
            <person name="Yang Y."/>
            <person name="Yang Y."/>
            <person name="Tian G."/>
        </authorList>
    </citation>
    <scope>NUCLEOTIDE SEQUENCE</scope>
    <source>
        <strain evidence="18">BSI138</strain>
        <plasmid evidence="18">pBSI138_vf_res</plasmid>
    </source>
</reference>
<keyword evidence="12 16" id="KW-0143">Chaperone</keyword>
<evidence type="ECO:0000256" key="12">
    <source>
        <dbReference type="ARBA" id="ARBA00023186"/>
    </source>
</evidence>
<organism evidence="18">
    <name type="scientific">Klebsiella pneumoniae</name>
    <dbReference type="NCBI Taxonomy" id="573"/>
    <lineage>
        <taxon>Bacteria</taxon>
        <taxon>Pseudomonadati</taxon>
        <taxon>Pseudomonadota</taxon>
        <taxon>Gammaproteobacteria</taxon>
        <taxon>Enterobacterales</taxon>
        <taxon>Enterobacteriaceae</taxon>
        <taxon>Klebsiella/Raoultella group</taxon>
        <taxon>Klebsiella</taxon>
        <taxon>Klebsiella pneumoniae complex</taxon>
    </lineage>
</organism>
<dbReference type="GO" id="GO:0006457">
    <property type="term" value="P:protein folding"/>
    <property type="evidence" value="ECO:0007669"/>
    <property type="project" value="InterPro"/>
</dbReference>
<dbReference type="NCBIfam" id="NF002485">
    <property type="entry name" value="PRK01749.1"/>
    <property type="match status" value="1"/>
</dbReference>
<evidence type="ECO:0000256" key="7">
    <source>
        <dbReference type="ARBA" id="ARBA00022982"/>
    </source>
</evidence>
<keyword evidence="8 16" id="KW-1133">Transmembrane helix</keyword>
<protein>
    <recommendedName>
        <fullName evidence="14 16">Disulfide bond formation protein B</fullName>
    </recommendedName>
    <alternativeName>
        <fullName evidence="15 16">Disulfide oxidoreductase</fullName>
    </alternativeName>
</protein>
<evidence type="ECO:0000256" key="6">
    <source>
        <dbReference type="ARBA" id="ARBA00022692"/>
    </source>
</evidence>
<evidence type="ECO:0000256" key="5">
    <source>
        <dbReference type="ARBA" id="ARBA00022519"/>
    </source>
</evidence>
<keyword evidence="6 16" id="KW-0812">Transmembrane</keyword>
<gene>
    <name evidence="18" type="primary">dsbB_2</name>
    <name evidence="16" type="synonym">dsbB</name>
    <name evidence="18" type="ORF">HGCKNKHA_04948</name>
</gene>